<sequence length="607" mass="64164">MELRGKLSHRQSWGTAEADEQEANLSESCDGVELEADCSSDDDSRRGRSAISWKGSLESRFLKALQQAGGVWEAKPKAILQKMGAYATQLTTIQVKSHLQKHRIKVAAEMQRQTAASGGTGGPLPPGMAAGGPGPSPPLQQARQAAQLQAAAARQAGAGAAAAGTQPKPRRRPQKSAAGRQAELLAGAAGPAAAAERKLHQPHRRPLQHTTAARPQPAAQRPPSASGPGTPQKMLFDGSSMLALRHSAPAVLGDTASSGGQQRSPVSGGSSSSGGGMEQSRSHYSLSHGYMQGLGQGQGQGHMHTHMLQGPGSSLHHHPGGYLVQQHADFQPHQPHLHHQLDYQLQQAHHSHLQVHTPQQLHLPVHHPHYHQDQALQYHLPHQQYQGQLVTHYTAIQPQPHHHHSLPVRHNSMVHLVGSRSQLQGPTHHHVALTSQPTAPAALWGGASLAAPHPAAPSPAPADSDGGWMDQLLGEVPPPPGGPSALHLSGGSGRVAASPSPLLTHQHPTAHQLHPHQLHPHQLQLQLHHQTPQRRPAAQHQPGSDSDSDHFHPDVGELLDIPALRPTLMTPQEEATFGGLLDAGGNPAASSVGGQAAAWALDPAGLF</sequence>
<evidence type="ECO:0000256" key="4">
    <source>
        <dbReference type="SAM" id="MobiDB-lite"/>
    </source>
</evidence>
<feature type="compositionally biased region" description="Acidic residues" evidence="4">
    <location>
        <begin position="30"/>
        <end position="41"/>
    </location>
</feature>
<dbReference type="InterPro" id="IPR009057">
    <property type="entry name" value="Homeodomain-like_sf"/>
</dbReference>
<evidence type="ECO:0000313" key="5">
    <source>
        <dbReference type="EMBL" id="KAI3425982.1"/>
    </source>
</evidence>
<dbReference type="Proteomes" id="UP001055712">
    <property type="component" value="Unassembled WGS sequence"/>
</dbReference>
<reference evidence="5" key="2">
    <citation type="submission" date="2020-11" db="EMBL/GenBank/DDBJ databases">
        <authorList>
            <person name="Cecchin M."/>
            <person name="Marcolungo L."/>
            <person name="Rossato M."/>
            <person name="Girolomoni L."/>
            <person name="Cosentino E."/>
            <person name="Cuine S."/>
            <person name="Li-Beisson Y."/>
            <person name="Delledonne M."/>
            <person name="Ballottari M."/>
        </authorList>
    </citation>
    <scope>NUCLEOTIDE SEQUENCE</scope>
    <source>
        <strain evidence="5">211/11P</strain>
        <tissue evidence="5">Whole cell</tissue>
    </source>
</reference>
<keyword evidence="6" id="KW-1185">Reference proteome</keyword>
<dbReference type="EMBL" id="SIDB01000011">
    <property type="protein sequence ID" value="KAI3425982.1"/>
    <property type="molecule type" value="Genomic_DNA"/>
</dbReference>
<dbReference type="Gene3D" id="1.10.10.60">
    <property type="entry name" value="Homeodomain-like"/>
    <property type="match status" value="1"/>
</dbReference>
<dbReference type="InterPro" id="IPR006447">
    <property type="entry name" value="Myb_dom_plants"/>
</dbReference>
<feature type="compositionally biased region" description="Low complexity" evidence="4">
    <location>
        <begin position="139"/>
        <end position="163"/>
    </location>
</feature>
<feature type="compositionally biased region" description="Low complexity" evidence="4">
    <location>
        <begin position="502"/>
        <end position="512"/>
    </location>
</feature>
<feature type="compositionally biased region" description="Low complexity" evidence="4">
    <location>
        <begin position="212"/>
        <end position="229"/>
    </location>
</feature>
<keyword evidence="2" id="KW-0804">Transcription</keyword>
<dbReference type="OrthoDB" id="551907at2759"/>
<feature type="compositionally biased region" description="Low complexity" evidence="4">
    <location>
        <begin position="182"/>
        <end position="194"/>
    </location>
</feature>
<dbReference type="NCBIfam" id="TIGR01557">
    <property type="entry name" value="myb_SHAQKYF"/>
    <property type="match status" value="1"/>
</dbReference>
<evidence type="ECO:0000256" key="3">
    <source>
        <dbReference type="ARBA" id="ARBA00023242"/>
    </source>
</evidence>
<dbReference type="AlphaFoldDB" id="A0A9D4THX7"/>
<proteinExistence type="predicted"/>
<feature type="region of interest" description="Disordered" evidence="4">
    <location>
        <begin position="1"/>
        <end position="48"/>
    </location>
</feature>
<dbReference type="SUPFAM" id="SSF46689">
    <property type="entry name" value="Homeodomain-like"/>
    <property type="match status" value="1"/>
</dbReference>
<comment type="caution">
    <text evidence="5">The sequence shown here is derived from an EMBL/GenBank/DDBJ whole genome shotgun (WGS) entry which is preliminary data.</text>
</comment>
<evidence type="ECO:0000256" key="1">
    <source>
        <dbReference type="ARBA" id="ARBA00023015"/>
    </source>
</evidence>
<organism evidence="5 6">
    <name type="scientific">Chlorella vulgaris</name>
    <name type="common">Green alga</name>
    <dbReference type="NCBI Taxonomy" id="3077"/>
    <lineage>
        <taxon>Eukaryota</taxon>
        <taxon>Viridiplantae</taxon>
        <taxon>Chlorophyta</taxon>
        <taxon>core chlorophytes</taxon>
        <taxon>Trebouxiophyceae</taxon>
        <taxon>Chlorellales</taxon>
        <taxon>Chlorellaceae</taxon>
        <taxon>Chlorella clade</taxon>
        <taxon>Chlorella</taxon>
    </lineage>
</organism>
<evidence type="ECO:0000313" key="6">
    <source>
        <dbReference type="Proteomes" id="UP001055712"/>
    </source>
</evidence>
<feature type="region of interest" description="Disordered" evidence="4">
    <location>
        <begin position="252"/>
        <end position="320"/>
    </location>
</feature>
<feature type="region of interest" description="Disordered" evidence="4">
    <location>
        <begin position="448"/>
        <end position="552"/>
    </location>
</feature>
<gene>
    <name evidence="5" type="ORF">D9Q98_007950</name>
</gene>
<name>A0A9D4THX7_CHLVU</name>
<dbReference type="GO" id="GO:0003677">
    <property type="term" value="F:DNA binding"/>
    <property type="evidence" value="ECO:0007669"/>
    <property type="project" value="InterPro"/>
</dbReference>
<keyword evidence="3" id="KW-0539">Nucleus</keyword>
<feature type="region of interest" description="Disordered" evidence="4">
    <location>
        <begin position="110"/>
        <end position="235"/>
    </location>
</feature>
<protein>
    <submittedName>
        <fullName evidence="5">Uncharacterized protein</fullName>
    </submittedName>
</protein>
<feature type="compositionally biased region" description="Low complexity" evidence="4">
    <location>
        <begin position="257"/>
        <end position="270"/>
    </location>
</feature>
<keyword evidence="1" id="KW-0805">Transcription regulation</keyword>
<accession>A0A9D4THX7</accession>
<feature type="compositionally biased region" description="Low complexity" evidence="4">
    <location>
        <begin position="520"/>
        <end position="530"/>
    </location>
</feature>
<evidence type="ECO:0000256" key="2">
    <source>
        <dbReference type="ARBA" id="ARBA00023163"/>
    </source>
</evidence>
<reference evidence="5" key="1">
    <citation type="journal article" date="2019" name="Plant J.">
        <title>Chlorella vulgaris genome assembly and annotation reveals the molecular basis for metabolic acclimation to high light conditions.</title>
        <authorList>
            <person name="Cecchin M."/>
            <person name="Marcolungo L."/>
            <person name="Rossato M."/>
            <person name="Girolomoni L."/>
            <person name="Cosentino E."/>
            <person name="Cuine S."/>
            <person name="Li-Beisson Y."/>
            <person name="Delledonne M."/>
            <person name="Ballottari M."/>
        </authorList>
    </citation>
    <scope>NUCLEOTIDE SEQUENCE</scope>
    <source>
        <strain evidence="5">211/11P</strain>
    </source>
</reference>